<feature type="coiled-coil region" evidence="10">
    <location>
        <begin position="541"/>
        <end position="571"/>
    </location>
</feature>
<organism evidence="13">
    <name type="scientific">Aliivibrio fischeri</name>
    <name type="common">Vibrio fischeri</name>
    <dbReference type="NCBI Taxonomy" id="668"/>
    <lineage>
        <taxon>Bacteria</taxon>
        <taxon>Pseudomonadati</taxon>
        <taxon>Pseudomonadota</taxon>
        <taxon>Gammaproteobacteria</taxon>
        <taxon>Vibrionales</taxon>
        <taxon>Vibrionaceae</taxon>
        <taxon>Aliivibrio</taxon>
    </lineage>
</organism>
<dbReference type="Pfam" id="PF01420">
    <property type="entry name" value="Methylase_S"/>
    <property type="match status" value="1"/>
</dbReference>
<dbReference type="Gene3D" id="3.90.220.20">
    <property type="entry name" value="DNA methylase specificity domains"/>
    <property type="match status" value="1"/>
</dbReference>
<evidence type="ECO:0000259" key="12">
    <source>
        <dbReference type="Pfam" id="PF02384"/>
    </source>
</evidence>
<dbReference type="InterPro" id="IPR044946">
    <property type="entry name" value="Restrct_endonuc_typeI_TRD_sf"/>
</dbReference>
<keyword evidence="13" id="KW-0614">Plasmid</keyword>
<proteinExistence type="inferred from homology"/>
<dbReference type="InterPro" id="IPR051537">
    <property type="entry name" value="DNA_Adenine_Mtase"/>
</dbReference>
<dbReference type="GO" id="GO:0009007">
    <property type="term" value="F:site-specific DNA-methyltransferase (adenine-specific) activity"/>
    <property type="evidence" value="ECO:0007669"/>
    <property type="project" value="UniProtKB-EC"/>
</dbReference>
<dbReference type="GO" id="GO:0008170">
    <property type="term" value="F:N-methyltransferase activity"/>
    <property type="evidence" value="ECO:0007669"/>
    <property type="project" value="InterPro"/>
</dbReference>
<dbReference type="PANTHER" id="PTHR42933">
    <property type="entry name" value="SLR6095 PROTEIN"/>
    <property type="match status" value="1"/>
</dbReference>
<evidence type="ECO:0000256" key="9">
    <source>
        <dbReference type="ARBA" id="ARBA00047942"/>
    </source>
</evidence>
<comment type="similarity">
    <text evidence="1">Belongs to the N(4)/N(6)-methyltransferase family.</text>
</comment>
<dbReference type="InterPro" id="IPR003356">
    <property type="entry name" value="DNA_methylase_A-5"/>
</dbReference>
<protein>
    <recommendedName>
        <fullName evidence="3">site-specific DNA-methyltransferase (adenine-specific)</fullName>
        <ecNumber evidence="3">2.1.1.72</ecNumber>
    </recommendedName>
</protein>
<feature type="domain" description="DNA methylase adenine-specific" evidence="12">
    <location>
        <begin position="105"/>
        <end position="378"/>
    </location>
</feature>
<dbReference type="EC" id="2.1.1.72" evidence="3"/>
<evidence type="ECO:0000256" key="7">
    <source>
        <dbReference type="ARBA" id="ARBA00022747"/>
    </source>
</evidence>
<dbReference type="RefSeq" id="WP_014343597.1">
    <property type="nucleotide sequence ID" value="NC_016850.1"/>
</dbReference>
<keyword evidence="10" id="KW-0175">Coiled coil</keyword>
<feature type="domain" description="Type I restriction modification DNA specificity" evidence="11">
    <location>
        <begin position="388"/>
        <end position="566"/>
    </location>
</feature>
<dbReference type="GO" id="GO:0032259">
    <property type="term" value="P:methylation"/>
    <property type="evidence" value="ECO:0007669"/>
    <property type="project" value="UniProtKB-KW"/>
</dbReference>
<dbReference type="GO" id="GO:0003677">
    <property type="term" value="F:DNA binding"/>
    <property type="evidence" value="ECO:0007669"/>
    <property type="project" value="UniProtKB-KW"/>
</dbReference>
<evidence type="ECO:0000256" key="10">
    <source>
        <dbReference type="SAM" id="Coils"/>
    </source>
</evidence>
<evidence type="ECO:0000256" key="5">
    <source>
        <dbReference type="ARBA" id="ARBA00022679"/>
    </source>
</evidence>
<dbReference type="GO" id="GO:0009307">
    <property type="term" value="P:DNA restriction-modification system"/>
    <property type="evidence" value="ECO:0007669"/>
    <property type="project" value="UniProtKB-KW"/>
</dbReference>
<dbReference type="PANTHER" id="PTHR42933:SF3">
    <property type="entry name" value="TYPE I RESTRICTION ENZYME MJAVIII METHYLASE SUBUNIT"/>
    <property type="match status" value="1"/>
</dbReference>
<dbReference type="InterPro" id="IPR000055">
    <property type="entry name" value="Restrct_endonuc_typeI_TRD"/>
</dbReference>
<dbReference type="REBASE" id="48225">
    <property type="entry name" value="M.Afi103ORFAP"/>
</dbReference>
<keyword evidence="7" id="KW-0680">Restriction system</keyword>
<dbReference type="SUPFAM" id="SSF116734">
    <property type="entry name" value="DNA methylase specificity domain"/>
    <property type="match status" value="1"/>
</dbReference>
<keyword evidence="8" id="KW-0238">DNA-binding</keyword>
<comment type="catalytic activity">
    <reaction evidence="9">
        <text>a 2'-deoxyadenosine in DNA + S-adenosyl-L-methionine = an N(6)-methyl-2'-deoxyadenosine in DNA + S-adenosyl-L-homocysteine + H(+)</text>
        <dbReference type="Rhea" id="RHEA:15197"/>
        <dbReference type="Rhea" id="RHEA-COMP:12418"/>
        <dbReference type="Rhea" id="RHEA-COMP:12419"/>
        <dbReference type="ChEBI" id="CHEBI:15378"/>
        <dbReference type="ChEBI" id="CHEBI:57856"/>
        <dbReference type="ChEBI" id="CHEBI:59789"/>
        <dbReference type="ChEBI" id="CHEBI:90615"/>
        <dbReference type="ChEBI" id="CHEBI:90616"/>
        <dbReference type="EC" id="2.1.1.72"/>
    </reaction>
</comment>
<evidence type="ECO:0000256" key="8">
    <source>
        <dbReference type="ARBA" id="ARBA00023125"/>
    </source>
</evidence>
<dbReference type="EMBL" id="JQ031550">
    <property type="protein sequence ID" value="AEY78100.1"/>
    <property type="molecule type" value="Genomic_DNA"/>
</dbReference>
<evidence type="ECO:0000256" key="6">
    <source>
        <dbReference type="ARBA" id="ARBA00022691"/>
    </source>
</evidence>
<keyword evidence="6" id="KW-0949">S-adenosyl-L-methionine</keyword>
<name>H2ERT3_ALIFS</name>
<sequence>MNNPVIKLMNDLRDTLSLNEIMPAVAQSFLLLKRSDIGHLSDSLTNKMLWMEFDELNKQYQEFGFHLPLVDIDKLQPFISDFVKRLVELYKLAAINDNDLFQVLDYLAFTQGKGGMTAVPKEIVRLGKGLLPNTKDSVYCPFDSSYFFAEVMDGDVGYEAQSIESITMALTRSELLNKVSYDIRQSDPLSNPKFITHGGLEQFEHSIGFPPFNLKLGKEVPRDLWGRFVEKSSNGYVYQLRHMLAHSYSHVVVCVANSFLTSSVSSEATFKQNMLDKGWLKAVISLPGNLLNSTSIPFSIIILDKDHHGKSTLVIDASDETVFTENIHRIQKRLTNVSQILELYHNREESDYSALVTAEQIQKNNMSLMPSRYVMTQKDRIMTRKLSDYHMINLSDIAVFIRPQMIKSEMEGEAFTEVVLSNINEIGQVKGQLKQVVLKQNRNKASEQVLRKGDILLSSRGTVGRVGLIDRDEKNMLASQVFTIIRLKPYISITPEFVYQYLVSELGQWQLNNLITGSSQSILSPKDLNALQIPELLQSEIKKAEKIRAQIVKKYQQLETIKHEIKNLNDNAWFIS</sequence>
<geneLocation type="plasmid" evidence="13">
    <name>pCG103-32</name>
</geneLocation>
<dbReference type="Gene3D" id="3.40.50.150">
    <property type="entry name" value="Vaccinia Virus protein VP39"/>
    <property type="match status" value="1"/>
</dbReference>
<dbReference type="AlphaFoldDB" id="H2ERT3"/>
<evidence type="ECO:0000256" key="4">
    <source>
        <dbReference type="ARBA" id="ARBA00022603"/>
    </source>
</evidence>
<dbReference type="InterPro" id="IPR029063">
    <property type="entry name" value="SAM-dependent_MTases_sf"/>
</dbReference>
<keyword evidence="5" id="KW-0808">Transferase</keyword>
<reference evidence="13" key="1">
    <citation type="submission" date="2011-11" db="EMBL/GenBank/DDBJ databases">
        <authorList>
            <person name="Summers A.O."/>
            <person name="Wireman J."/>
            <person name="Williams L.E."/>
        </authorList>
    </citation>
    <scope>NUCLEOTIDE SEQUENCE</scope>
    <source>
        <strain evidence="13">CG103</strain>
        <plasmid evidence="13">pCG103-32</plasmid>
    </source>
</reference>
<evidence type="ECO:0000259" key="11">
    <source>
        <dbReference type="Pfam" id="PF01420"/>
    </source>
</evidence>
<keyword evidence="4" id="KW-0489">Methyltransferase</keyword>
<evidence type="ECO:0000313" key="13">
    <source>
        <dbReference type="EMBL" id="AEY78100.1"/>
    </source>
</evidence>
<dbReference type="SUPFAM" id="SSF53335">
    <property type="entry name" value="S-adenosyl-L-methionine-dependent methyltransferases"/>
    <property type="match status" value="1"/>
</dbReference>
<evidence type="ECO:0000256" key="1">
    <source>
        <dbReference type="ARBA" id="ARBA00006594"/>
    </source>
</evidence>
<dbReference type="Pfam" id="PF02384">
    <property type="entry name" value="N6_Mtase"/>
    <property type="match status" value="1"/>
</dbReference>
<accession>H2ERT3</accession>
<comment type="similarity">
    <text evidence="2">Belongs to the type-I restriction system S methylase family.</text>
</comment>
<evidence type="ECO:0000256" key="3">
    <source>
        <dbReference type="ARBA" id="ARBA00011900"/>
    </source>
</evidence>
<evidence type="ECO:0000256" key="2">
    <source>
        <dbReference type="ARBA" id="ARBA00010923"/>
    </source>
</evidence>